<protein>
    <recommendedName>
        <fullName evidence="4">DUF2269 family protein</fullName>
    </recommendedName>
</protein>
<keyword evidence="1" id="KW-0812">Transmembrane</keyword>
<evidence type="ECO:0000313" key="3">
    <source>
        <dbReference type="Proteomes" id="UP001156905"/>
    </source>
</evidence>
<dbReference type="EMBL" id="BSOW01000016">
    <property type="protein sequence ID" value="GLR87860.1"/>
    <property type="molecule type" value="Genomic_DNA"/>
</dbReference>
<evidence type="ECO:0000256" key="1">
    <source>
        <dbReference type="SAM" id="Phobius"/>
    </source>
</evidence>
<proteinExistence type="predicted"/>
<sequence length="88" mass="9631">MFVVNRASIAFAGAAWRIHGSFTHRALSFPARTNPLGETMGHRTRPTAAKDFAPADLMQGLLVISSFGFWAVMLGLMPVLLFRVWLAG</sequence>
<evidence type="ECO:0000313" key="2">
    <source>
        <dbReference type="EMBL" id="GLR87860.1"/>
    </source>
</evidence>
<accession>A0ABQ6B0M3</accession>
<feature type="transmembrane region" description="Helical" evidence="1">
    <location>
        <begin position="67"/>
        <end position="86"/>
    </location>
</feature>
<keyword evidence="1" id="KW-1133">Transmembrane helix</keyword>
<dbReference type="Proteomes" id="UP001156905">
    <property type="component" value="Unassembled WGS sequence"/>
</dbReference>
<name>A0ABQ6B0M3_9BRAD</name>
<gene>
    <name evidence="2" type="ORF">GCM10007857_45720</name>
</gene>
<keyword evidence="1" id="KW-0472">Membrane</keyword>
<evidence type="ECO:0008006" key="4">
    <source>
        <dbReference type="Google" id="ProtNLM"/>
    </source>
</evidence>
<comment type="caution">
    <text evidence="2">The sequence shown here is derived from an EMBL/GenBank/DDBJ whole genome shotgun (WGS) entry which is preliminary data.</text>
</comment>
<keyword evidence="3" id="KW-1185">Reference proteome</keyword>
<reference evidence="3" key="1">
    <citation type="journal article" date="2019" name="Int. J. Syst. Evol. Microbiol.">
        <title>The Global Catalogue of Microorganisms (GCM) 10K type strain sequencing project: providing services to taxonomists for standard genome sequencing and annotation.</title>
        <authorList>
            <consortium name="The Broad Institute Genomics Platform"/>
            <consortium name="The Broad Institute Genome Sequencing Center for Infectious Disease"/>
            <person name="Wu L."/>
            <person name="Ma J."/>
        </authorList>
    </citation>
    <scope>NUCLEOTIDE SEQUENCE [LARGE SCALE GENOMIC DNA]</scope>
    <source>
        <strain evidence="3">NBRC 102520</strain>
    </source>
</reference>
<organism evidence="2 3">
    <name type="scientific">Bradyrhizobium iriomotense</name>
    <dbReference type="NCBI Taxonomy" id="441950"/>
    <lineage>
        <taxon>Bacteria</taxon>
        <taxon>Pseudomonadati</taxon>
        <taxon>Pseudomonadota</taxon>
        <taxon>Alphaproteobacteria</taxon>
        <taxon>Hyphomicrobiales</taxon>
        <taxon>Nitrobacteraceae</taxon>
        <taxon>Bradyrhizobium</taxon>
    </lineage>
</organism>